<dbReference type="InterPro" id="IPR003374">
    <property type="entry name" value="ApbE-like_sf"/>
</dbReference>
<evidence type="ECO:0008006" key="2">
    <source>
        <dbReference type="Google" id="ProtNLM"/>
    </source>
</evidence>
<sequence length="85" mass="9757">MQFFYGKIKTLAILSVFFITIFLLLSLASCEFSIIRSIEKTRDMMGTYVSITVFSNEYTGNKAINTAFDRIKEIEDMASIYDENS</sequence>
<dbReference type="EMBL" id="BARV01001058">
    <property type="protein sequence ID" value="GAH91459.1"/>
    <property type="molecule type" value="Genomic_DNA"/>
</dbReference>
<proteinExistence type="predicted"/>
<gene>
    <name evidence="1" type="ORF">S06H3_03302</name>
</gene>
<protein>
    <recommendedName>
        <fullName evidence="2">FAD:protein FMN transferase</fullName>
    </recommendedName>
</protein>
<name>X1KMW2_9ZZZZ</name>
<dbReference type="SUPFAM" id="SSF143631">
    <property type="entry name" value="ApbE-like"/>
    <property type="match status" value="1"/>
</dbReference>
<reference evidence="1" key="1">
    <citation type="journal article" date="2014" name="Front. Microbiol.">
        <title>High frequency of phylogenetically diverse reductive dehalogenase-homologous genes in deep subseafloor sedimentary metagenomes.</title>
        <authorList>
            <person name="Kawai M."/>
            <person name="Futagami T."/>
            <person name="Toyoda A."/>
            <person name="Takaki Y."/>
            <person name="Nishi S."/>
            <person name="Hori S."/>
            <person name="Arai W."/>
            <person name="Tsubouchi T."/>
            <person name="Morono Y."/>
            <person name="Uchiyama I."/>
            <person name="Ito T."/>
            <person name="Fujiyama A."/>
            <person name="Inagaki F."/>
            <person name="Takami H."/>
        </authorList>
    </citation>
    <scope>NUCLEOTIDE SEQUENCE</scope>
    <source>
        <strain evidence="1">Expedition CK06-06</strain>
    </source>
</reference>
<dbReference type="Gene3D" id="3.10.520.10">
    <property type="entry name" value="ApbE-like domains"/>
    <property type="match status" value="1"/>
</dbReference>
<accession>X1KMW2</accession>
<dbReference type="PROSITE" id="PS51257">
    <property type="entry name" value="PROKAR_LIPOPROTEIN"/>
    <property type="match status" value="1"/>
</dbReference>
<organism evidence="1">
    <name type="scientific">marine sediment metagenome</name>
    <dbReference type="NCBI Taxonomy" id="412755"/>
    <lineage>
        <taxon>unclassified sequences</taxon>
        <taxon>metagenomes</taxon>
        <taxon>ecological metagenomes</taxon>
    </lineage>
</organism>
<dbReference type="AlphaFoldDB" id="X1KMW2"/>
<comment type="caution">
    <text evidence="1">The sequence shown here is derived from an EMBL/GenBank/DDBJ whole genome shotgun (WGS) entry which is preliminary data.</text>
</comment>
<feature type="non-terminal residue" evidence="1">
    <location>
        <position position="85"/>
    </location>
</feature>
<evidence type="ECO:0000313" key="1">
    <source>
        <dbReference type="EMBL" id="GAH91459.1"/>
    </source>
</evidence>